<feature type="transmembrane region" description="Helical" evidence="6">
    <location>
        <begin position="435"/>
        <end position="456"/>
    </location>
</feature>
<dbReference type="InterPro" id="IPR002797">
    <property type="entry name" value="Polysacc_synth"/>
</dbReference>
<name>A0A4R0H2A7_9ENTR</name>
<evidence type="ECO:0000313" key="8">
    <source>
        <dbReference type="Proteomes" id="UP000291793"/>
    </source>
</evidence>
<evidence type="ECO:0000256" key="5">
    <source>
        <dbReference type="ARBA" id="ARBA00023136"/>
    </source>
</evidence>
<evidence type="ECO:0000256" key="1">
    <source>
        <dbReference type="ARBA" id="ARBA00004651"/>
    </source>
</evidence>
<feature type="transmembrane region" description="Helical" evidence="6">
    <location>
        <begin position="352"/>
        <end position="373"/>
    </location>
</feature>
<gene>
    <name evidence="7" type="ORF">E0L21_14090</name>
</gene>
<sequence length="506" mass="57729">MFKKIVILYAAQLYRVAFPLFLVPLIIGLLGTERYGIVSFFTMLITLMGLLDAGISGTFIKLVATNKNNLVTFIKVIKLFIKVLCGFVIVAGFVSFAFNYFSLYIVTDWLQTTLSREETVYCIKLTGIILALLYLRSYLQSFINGMERQDLIAIWNMFYTTAFYGGSYLILSFYSNTLFAFFNTLLFLSIIDSIATLSCVAYVVIKQHRQLISCDEEKDKNSTDIISFINIVKFSLQLSGLSMIWVIATQVDKIALSTYTDLTLYTHYQIGSQLSAVVLALTAPLSQFLLPRLSALVKENNYNKFIELFSISSVGYVVILGPLVPYMCVYGNDLISLWLKNKDLGFAVNLYAKWLVSAAFFAGIMNFVFILLYSKGQLKYHFYAYASYSAITIPLTIIIAKLYGPEWLCIFYFIHTILFMILWGGFCLGKEMIGYISLLFPLASVVLILSFLVFFIIQKLQIFISYRIIYVIFPPVVNVIIISTFLYFLRMPLMAAVRSIKLKKWY</sequence>
<dbReference type="GO" id="GO:0005886">
    <property type="term" value="C:plasma membrane"/>
    <property type="evidence" value="ECO:0007669"/>
    <property type="project" value="UniProtKB-SubCell"/>
</dbReference>
<evidence type="ECO:0000256" key="3">
    <source>
        <dbReference type="ARBA" id="ARBA00022692"/>
    </source>
</evidence>
<dbReference type="Proteomes" id="UP000291793">
    <property type="component" value="Unassembled WGS sequence"/>
</dbReference>
<dbReference type="PANTHER" id="PTHR30250:SF26">
    <property type="entry name" value="PSMA PROTEIN"/>
    <property type="match status" value="1"/>
</dbReference>
<keyword evidence="4 6" id="KW-1133">Transmembrane helix</keyword>
<keyword evidence="8" id="KW-1185">Reference proteome</keyword>
<feature type="transmembrane region" description="Helical" evidence="6">
    <location>
        <begin position="76"/>
        <end position="98"/>
    </location>
</feature>
<comment type="subcellular location">
    <subcellularLocation>
        <location evidence="1">Cell membrane</location>
        <topology evidence="1">Multi-pass membrane protein</topology>
    </subcellularLocation>
</comment>
<evidence type="ECO:0000256" key="2">
    <source>
        <dbReference type="ARBA" id="ARBA00022475"/>
    </source>
</evidence>
<dbReference type="Pfam" id="PF01943">
    <property type="entry name" value="Polysacc_synt"/>
    <property type="match status" value="1"/>
</dbReference>
<keyword evidence="5 6" id="KW-0472">Membrane</keyword>
<feature type="transmembrane region" description="Helical" evidence="6">
    <location>
        <begin position="311"/>
        <end position="332"/>
    </location>
</feature>
<dbReference type="AlphaFoldDB" id="A0A4R0H2A7"/>
<dbReference type="EMBL" id="SJOP01000012">
    <property type="protein sequence ID" value="TCC04755.1"/>
    <property type="molecule type" value="Genomic_DNA"/>
</dbReference>
<evidence type="ECO:0008006" key="9">
    <source>
        <dbReference type="Google" id="ProtNLM"/>
    </source>
</evidence>
<evidence type="ECO:0000256" key="6">
    <source>
        <dbReference type="SAM" id="Phobius"/>
    </source>
</evidence>
<dbReference type="OrthoDB" id="653189at2"/>
<feature type="transmembrane region" description="Helical" evidence="6">
    <location>
        <begin position="385"/>
        <end position="404"/>
    </location>
</feature>
<protein>
    <recommendedName>
        <fullName evidence="9">Polysaccharide biosynthesis protein</fullName>
    </recommendedName>
</protein>
<feature type="transmembrane region" description="Helical" evidence="6">
    <location>
        <begin position="151"/>
        <end position="174"/>
    </location>
</feature>
<dbReference type="RefSeq" id="WP_131410516.1">
    <property type="nucleotide sequence ID" value="NZ_SJOP01000012.1"/>
</dbReference>
<feature type="transmembrane region" description="Helical" evidence="6">
    <location>
        <begin position="468"/>
        <end position="489"/>
    </location>
</feature>
<proteinExistence type="predicted"/>
<feature type="transmembrane region" description="Helical" evidence="6">
    <location>
        <begin position="180"/>
        <end position="205"/>
    </location>
</feature>
<accession>A0A4R0H2A7</accession>
<dbReference type="InterPro" id="IPR050833">
    <property type="entry name" value="Poly_Biosynth_Transport"/>
</dbReference>
<evidence type="ECO:0000256" key="4">
    <source>
        <dbReference type="ARBA" id="ARBA00022989"/>
    </source>
</evidence>
<reference evidence="7 8" key="1">
    <citation type="submission" date="2019-02" db="EMBL/GenBank/DDBJ databases">
        <title>The draft genome of Kosakonia quasisacchari strain WCHKQ120001.</title>
        <authorList>
            <person name="Wang C."/>
            <person name="Feng Y."/>
            <person name="Zong Z."/>
        </authorList>
    </citation>
    <scope>NUCLEOTIDE SEQUENCE [LARGE SCALE GENOMIC DNA]</scope>
    <source>
        <strain evidence="7 8">WCHKQ120001</strain>
    </source>
</reference>
<dbReference type="PANTHER" id="PTHR30250">
    <property type="entry name" value="PST FAMILY PREDICTED COLANIC ACID TRANSPORTER"/>
    <property type="match status" value="1"/>
</dbReference>
<feature type="transmembrane region" description="Helical" evidence="6">
    <location>
        <begin position="410"/>
        <end position="428"/>
    </location>
</feature>
<keyword evidence="2" id="KW-1003">Cell membrane</keyword>
<keyword evidence="3 6" id="KW-0812">Transmembrane</keyword>
<comment type="caution">
    <text evidence="7">The sequence shown here is derived from an EMBL/GenBank/DDBJ whole genome shotgun (WGS) entry which is preliminary data.</text>
</comment>
<feature type="transmembrane region" description="Helical" evidence="6">
    <location>
        <begin position="37"/>
        <end position="64"/>
    </location>
</feature>
<feature type="transmembrane region" description="Helical" evidence="6">
    <location>
        <begin position="225"/>
        <end position="248"/>
    </location>
</feature>
<feature type="transmembrane region" description="Helical" evidence="6">
    <location>
        <begin position="268"/>
        <end position="290"/>
    </location>
</feature>
<evidence type="ECO:0000313" key="7">
    <source>
        <dbReference type="EMBL" id="TCC04755.1"/>
    </source>
</evidence>
<feature type="transmembrane region" description="Helical" evidence="6">
    <location>
        <begin position="12"/>
        <end position="31"/>
    </location>
</feature>
<feature type="transmembrane region" description="Helical" evidence="6">
    <location>
        <begin position="118"/>
        <end position="139"/>
    </location>
</feature>
<organism evidence="7 8">
    <name type="scientific">Kosakonia quasisacchari</name>
    <dbReference type="NCBI Taxonomy" id="2529380"/>
    <lineage>
        <taxon>Bacteria</taxon>
        <taxon>Pseudomonadati</taxon>
        <taxon>Pseudomonadota</taxon>
        <taxon>Gammaproteobacteria</taxon>
        <taxon>Enterobacterales</taxon>
        <taxon>Enterobacteriaceae</taxon>
        <taxon>Kosakonia</taxon>
    </lineage>
</organism>